<dbReference type="PANTHER" id="PTHR30376:SF3">
    <property type="entry name" value="RNA POLYMERASE SIGMA FACTOR RPOH"/>
    <property type="match status" value="1"/>
</dbReference>
<evidence type="ECO:0000256" key="4">
    <source>
        <dbReference type="ARBA" id="ARBA00023016"/>
    </source>
</evidence>
<dbReference type="InterPro" id="IPR013325">
    <property type="entry name" value="RNA_pol_sigma_r2"/>
</dbReference>
<keyword evidence="7 8" id="KW-0804">Transcription</keyword>
<dbReference type="InterPro" id="IPR036388">
    <property type="entry name" value="WH-like_DNA-bd_sf"/>
</dbReference>
<dbReference type="InterPro" id="IPR014284">
    <property type="entry name" value="RNA_pol_sigma-70_dom"/>
</dbReference>
<evidence type="ECO:0000256" key="6">
    <source>
        <dbReference type="ARBA" id="ARBA00023125"/>
    </source>
</evidence>
<dbReference type="Proteomes" id="UP000777002">
    <property type="component" value="Unassembled WGS sequence"/>
</dbReference>
<dbReference type="SUPFAM" id="SSF88659">
    <property type="entry name" value="Sigma3 and sigma4 domains of RNA polymerase sigma factors"/>
    <property type="match status" value="1"/>
</dbReference>
<keyword evidence="6 8" id="KW-0238">DNA-binding</keyword>
<evidence type="ECO:0000259" key="10">
    <source>
        <dbReference type="PROSITE" id="PS00716"/>
    </source>
</evidence>
<keyword evidence="2" id="KW-0963">Cytoplasm</keyword>
<dbReference type="PROSITE" id="PS00716">
    <property type="entry name" value="SIGMA70_2"/>
    <property type="match status" value="1"/>
</dbReference>
<dbReference type="InterPro" id="IPR007630">
    <property type="entry name" value="RNA_pol_sigma70_r4"/>
</dbReference>
<evidence type="ECO:0000313" key="11">
    <source>
        <dbReference type="EMBL" id="MBM6927821.1"/>
    </source>
</evidence>
<protein>
    <recommendedName>
        <fullName evidence="8">RNA polymerase sigma factor</fullName>
    </recommendedName>
</protein>
<feature type="domain" description="RNA polymerase sigma-70" evidence="10">
    <location>
        <begin position="274"/>
        <end position="300"/>
    </location>
</feature>
<dbReference type="PROSITE" id="PS00715">
    <property type="entry name" value="SIGMA70_1"/>
    <property type="match status" value="1"/>
</dbReference>
<evidence type="ECO:0000313" key="12">
    <source>
        <dbReference type="Proteomes" id="UP000777002"/>
    </source>
</evidence>
<accession>A0ABS2GSL6</accession>
<dbReference type="InterPro" id="IPR007627">
    <property type="entry name" value="RNA_pol_sigma70_r2"/>
</dbReference>
<dbReference type="NCBIfam" id="TIGR02937">
    <property type="entry name" value="sigma70-ECF"/>
    <property type="match status" value="1"/>
</dbReference>
<dbReference type="Gene3D" id="1.10.10.10">
    <property type="entry name" value="Winged helix-like DNA-binding domain superfamily/Winged helix DNA-binding domain"/>
    <property type="match status" value="1"/>
</dbReference>
<evidence type="ECO:0000256" key="5">
    <source>
        <dbReference type="ARBA" id="ARBA00023082"/>
    </source>
</evidence>
<dbReference type="Gene3D" id="1.10.601.10">
    <property type="entry name" value="RNA Polymerase Primary Sigma Factor"/>
    <property type="match status" value="1"/>
</dbReference>
<dbReference type="InterPro" id="IPR000943">
    <property type="entry name" value="RNA_pol_sigma70"/>
</dbReference>
<feature type="domain" description="RNA polymerase sigma-70" evidence="9">
    <location>
        <begin position="93"/>
        <end position="106"/>
    </location>
</feature>
<proteinExistence type="inferred from homology"/>
<evidence type="ECO:0000256" key="2">
    <source>
        <dbReference type="ARBA" id="ARBA00022490"/>
    </source>
</evidence>
<dbReference type="CDD" id="cd06171">
    <property type="entry name" value="Sigma70_r4"/>
    <property type="match status" value="1"/>
</dbReference>
<dbReference type="Pfam" id="PF04545">
    <property type="entry name" value="Sigma70_r4"/>
    <property type="match status" value="1"/>
</dbReference>
<evidence type="ECO:0000256" key="7">
    <source>
        <dbReference type="ARBA" id="ARBA00023163"/>
    </source>
</evidence>
<evidence type="ECO:0000259" key="9">
    <source>
        <dbReference type="PROSITE" id="PS00715"/>
    </source>
</evidence>
<sequence>MADSDTKKNGTSLALVPYQSKVPSVIPSLGNLEAYIQAANRFPILSYEEERDLVNRLHKNNDMAAGRALVMAHLRLVVAIARTYLGYGIPHADLIQEGNIGLLKAIKHYDPSHGARLMTFAEYWIRSEIQDYIVKNWRQVKLATTKSQRKLFFNLRSMRGENALTYSQADKIAHELDVKPSEVLEMEQRMYGNETPIDLSPENSEGDDDRNTAPIQWLASTDSEPTVVLEQKDEERMQQEGIRQALACLDERSRHVIMSRWLNIDDSGNNTPKTLQELAQELGVSAERVRQIEKNALLKMKKALTAPSDEYV</sequence>
<name>A0ABS2GSL6_9BURK</name>
<comment type="similarity">
    <text evidence="1 8">Belongs to the sigma-70 factor family.</text>
</comment>
<dbReference type="EMBL" id="JACJKX010000001">
    <property type="protein sequence ID" value="MBM6927821.1"/>
    <property type="molecule type" value="Genomic_DNA"/>
</dbReference>
<evidence type="ECO:0000256" key="3">
    <source>
        <dbReference type="ARBA" id="ARBA00023015"/>
    </source>
</evidence>
<keyword evidence="12" id="KW-1185">Reference proteome</keyword>
<dbReference type="InterPro" id="IPR013324">
    <property type="entry name" value="RNA_pol_sigma_r3/r4-like"/>
</dbReference>
<dbReference type="SUPFAM" id="SSF88946">
    <property type="entry name" value="Sigma2 domain of RNA polymerase sigma factors"/>
    <property type="match status" value="1"/>
</dbReference>
<dbReference type="InterPro" id="IPR050813">
    <property type="entry name" value="Sigma-70_Factor"/>
</dbReference>
<evidence type="ECO:0000256" key="8">
    <source>
        <dbReference type="RuleBase" id="RU362124"/>
    </source>
</evidence>
<organism evidence="11 12">
    <name type="scientific">Parasutterella secunda</name>
    <dbReference type="NCBI Taxonomy" id="626947"/>
    <lineage>
        <taxon>Bacteria</taxon>
        <taxon>Pseudomonadati</taxon>
        <taxon>Pseudomonadota</taxon>
        <taxon>Betaproteobacteria</taxon>
        <taxon>Burkholderiales</taxon>
        <taxon>Sutterellaceae</taxon>
        <taxon>Parasutterella</taxon>
    </lineage>
</organism>
<keyword evidence="3 8" id="KW-0805">Transcription regulation</keyword>
<dbReference type="NCBIfam" id="TIGR02392">
    <property type="entry name" value="rpoH_proteo"/>
    <property type="match status" value="1"/>
</dbReference>
<comment type="caution">
    <text evidence="11">The sequence shown here is derived from an EMBL/GenBank/DDBJ whole genome shotgun (WGS) entry which is preliminary data.</text>
</comment>
<dbReference type="PANTHER" id="PTHR30376">
    <property type="entry name" value="SIGMA FACTOR RPOH HEAT SHOCK RELATED"/>
    <property type="match status" value="1"/>
</dbReference>
<comment type="function">
    <text evidence="8">Sigma factors are initiation factors that promote the attachment of RNA polymerase to specific initiation sites and are then released.</text>
</comment>
<keyword evidence="4" id="KW-0346">Stress response</keyword>
<dbReference type="RefSeq" id="WP_205049410.1">
    <property type="nucleotide sequence ID" value="NZ_JACJKX010000001.1"/>
</dbReference>
<dbReference type="InterPro" id="IPR012759">
    <property type="entry name" value="RNA_pol_sigma_RpoH_proteobac"/>
</dbReference>
<dbReference type="PRINTS" id="PR00046">
    <property type="entry name" value="SIGMA70FCT"/>
</dbReference>
<gene>
    <name evidence="11" type="primary">rpoH</name>
    <name evidence="11" type="ORF">H5985_00800</name>
</gene>
<dbReference type="Pfam" id="PF04542">
    <property type="entry name" value="Sigma70_r2"/>
    <property type="match status" value="1"/>
</dbReference>
<reference evidence="11 12" key="1">
    <citation type="journal article" date="2021" name="Sci. Rep.">
        <title>The distribution of antibiotic resistance genes in chicken gut microbiota commensals.</title>
        <authorList>
            <person name="Juricova H."/>
            <person name="Matiasovicova J."/>
            <person name="Kubasova T."/>
            <person name="Cejkova D."/>
            <person name="Rychlik I."/>
        </authorList>
    </citation>
    <scope>NUCLEOTIDE SEQUENCE [LARGE SCALE GENOMIC DNA]</scope>
    <source>
        <strain evidence="11 12">An562</strain>
    </source>
</reference>
<evidence type="ECO:0000256" key="1">
    <source>
        <dbReference type="ARBA" id="ARBA00007788"/>
    </source>
</evidence>
<keyword evidence="5 8" id="KW-0731">Sigma factor</keyword>
<dbReference type="NCBIfam" id="NF005143">
    <property type="entry name" value="PRK06596.1"/>
    <property type="match status" value="1"/>
</dbReference>